<sequence>MRPNACFRVSVDDVAADFRRYIELARTRAFEIFADGKVEVLLVPISAVPEWHEQLQIAVPTALMTDDERAAMSSPIGAWPGTIPEGDEWPEGS</sequence>
<evidence type="ECO:0000313" key="3">
    <source>
        <dbReference type="Proteomes" id="UP000520156"/>
    </source>
</evidence>
<evidence type="ECO:0008006" key="4">
    <source>
        <dbReference type="Google" id="ProtNLM"/>
    </source>
</evidence>
<reference evidence="2 3" key="1">
    <citation type="submission" date="2020-08" db="EMBL/GenBank/DDBJ databases">
        <title>The genome sequence of Novosphingobium flavum 4Y4.</title>
        <authorList>
            <person name="Liu Y."/>
        </authorList>
    </citation>
    <scope>NUCLEOTIDE SEQUENCE [LARGE SCALE GENOMIC DNA]</scope>
    <source>
        <strain evidence="2 3">4Y4</strain>
    </source>
</reference>
<dbReference type="Proteomes" id="UP000520156">
    <property type="component" value="Unassembled WGS sequence"/>
</dbReference>
<organism evidence="2 3">
    <name type="scientific">Novosphingobium aerophilum</name>
    <dbReference type="NCBI Taxonomy" id="2839843"/>
    <lineage>
        <taxon>Bacteria</taxon>
        <taxon>Pseudomonadati</taxon>
        <taxon>Pseudomonadota</taxon>
        <taxon>Alphaproteobacteria</taxon>
        <taxon>Sphingomonadales</taxon>
        <taxon>Sphingomonadaceae</taxon>
        <taxon>Novosphingobium</taxon>
    </lineage>
</organism>
<evidence type="ECO:0000256" key="1">
    <source>
        <dbReference type="SAM" id="MobiDB-lite"/>
    </source>
</evidence>
<gene>
    <name evidence="2" type="ORF">H7F49_18845</name>
</gene>
<dbReference type="AlphaFoldDB" id="A0A7X1KDU8"/>
<evidence type="ECO:0000313" key="2">
    <source>
        <dbReference type="EMBL" id="MBC2653735.1"/>
    </source>
</evidence>
<name>A0A7X1KDU8_9SPHN</name>
<protein>
    <recommendedName>
        <fullName evidence="4">Prevent-host-death protein</fullName>
    </recommendedName>
</protein>
<comment type="caution">
    <text evidence="2">The sequence shown here is derived from an EMBL/GenBank/DDBJ whole genome shotgun (WGS) entry which is preliminary data.</text>
</comment>
<feature type="region of interest" description="Disordered" evidence="1">
    <location>
        <begin position="73"/>
        <end position="93"/>
    </location>
</feature>
<accession>A0A7X1KDU8</accession>
<keyword evidence="3" id="KW-1185">Reference proteome</keyword>
<dbReference type="EMBL" id="JACLAU010000081">
    <property type="protein sequence ID" value="MBC2653735.1"/>
    <property type="molecule type" value="Genomic_DNA"/>
</dbReference>
<proteinExistence type="predicted"/>
<dbReference type="RefSeq" id="WP_185685099.1">
    <property type="nucleotide sequence ID" value="NZ_JACLAU010000081.1"/>
</dbReference>